<organism evidence="2 3">
    <name type="scientific">Bursaphelenchus okinawaensis</name>
    <dbReference type="NCBI Taxonomy" id="465554"/>
    <lineage>
        <taxon>Eukaryota</taxon>
        <taxon>Metazoa</taxon>
        <taxon>Ecdysozoa</taxon>
        <taxon>Nematoda</taxon>
        <taxon>Chromadorea</taxon>
        <taxon>Rhabditida</taxon>
        <taxon>Tylenchina</taxon>
        <taxon>Tylenchomorpha</taxon>
        <taxon>Aphelenchoidea</taxon>
        <taxon>Aphelenchoididae</taxon>
        <taxon>Bursaphelenchus</taxon>
    </lineage>
</organism>
<accession>A0A811KWA8</accession>
<dbReference type="EMBL" id="CAJFDH010000004">
    <property type="protein sequence ID" value="CAD5220100.1"/>
    <property type="molecule type" value="Genomic_DNA"/>
</dbReference>
<feature type="region of interest" description="Disordered" evidence="1">
    <location>
        <begin position="23"/>
        <end position="51"/>
    </location>
</feature>
<dbReference type="AlphaFoldDB" id="A0A811KWA8"/>
<dbReference type="Proteomes" id="UP000614601">
    <property type="component" value="Unassembled WGS sequence"/>
</dbReference>
<proteinExistence type="predicted"/>
<comment type="caution">
    <text evidence="2">The sequence shown here is derived from an EMBL/GenBank/DDBJ whole genome shotgun (WGS) entry which is preliminary data.</text>
</comment>
<evidence type="ECO:0000313" key="2">
    <source>
        <dbReference type="EMBL" id="CAD5220100.1"/>
    </source>
</evidence>
<evidence type="ECO:0000256" key="1">
    <source>
        <dbReference type="SAM" id="MobiDB-lite"/>
    </source>
</evidence>
<keyword evidence="3" id="KW-1185">Reference proteome</keyword>
<feature type="compositionally biased region" description="Polar residues" evidence="1">
    <location>
        <begin position="23"/>
        <end position="34"/>
    </location>
</feature>
<protein>
    <submittedName>
        <fullName evidence="2">Uncharacterized protein</fullName>
    </submittedName>
</protein>
<evidence type="ECO:0000313" key="3">
    <source>
        <dbReference type="Proteomes" id="UP000614601"/>
    </source>
</evidence>
<dbReference type="Proteomes" id="UP000783686">
    <property type="component" value="Unassembled WGS sequence"/>
</dbReference>
<reference evidence="2" key="1">
    <citation type="submission" date="2020-09" db="EMBL/GenBank/DDBJ databases">
        <authorList>
            <person name="Kikuchi T."/>
        </authorList>
    </citation>
    <scope>NUCLEOTIDE SEQUENCE</scope>
    <source>
        <strain evidence="2">SH1</strain>
    </source>
</reference>
<gene>
    <name evidence="2" type="ORF">BOKJ2_LOCUS8775</name>
</gene>
<sequence length="118" mass="13518">MIGFQEDDRLRRQILKKTNKVTTSSNLSQITNGSFDPFFHDRTNNGEGEPTYHSSFSPSFFAIFRTPDAPFILSPLSNGFGLARITQFPPIYADKTDQERYEKAVFKRKVMKQTSRGC</sequence>
<dbReference type="EMBL" id="CAJFCW020000004">
    <property type="protein sequence ID" value="CAG9113215.1"/>
    <property type="molecule type" value="Genomic_DNA"/>
</dbReference>
<name>A0A811KWA8_9BILA</name>